<dbReference type="eggNOG" id="KOG2154">
    <property type="taxonomic scope" value="Eukaryota"/>
</dbReference>
<feature type="compositionally biased region" description="Basic residues" evidence="2">
    <location>
        <begin position="1"/>
        <end position="11"/>
    </location>
</feature>
<dbReference type="InterPro" id="IPR027193">
    <property type="entry name" value="Noc4"/>
</dbReference>
<dbReference type="RefSeq" id="XP_007802125.1">
    <property type="nucleotide sequence ID" value="XM_007803934.1"/>
</dbReference>
<evidence type="ECO:0000313" key="5">
    <source>
        <dbReference type="EMBL" id="ERF72280.1"/>
    </source>
</evidence>
<dbReference type="HOGENOM" id="CLU_015945_1_0_1"/>
<dbReference type="Pfam" id="PF03914">
    <property type="entry name" value="CBF"/>
    <property type="match status" value="1"/>
</dbReference>
<keyword evidence="6" id="KW-1185">Reference proteome</keyword>
<evidence type="ECO:0000256" key="3">
    <source>
        <dbReference type="SAM" id="Phobius"/>
    </source>
</evidence>
<evidence type="ECO:0000313" key="6">
    <source>
        <dbReference type="Proteomes" id="UP000019373"/>
    </source>
</evidence>
<organism evidence="5 6">
    <name type="scientific">Endocarpon pusillum (strain Z07020 / HMAS-L-300199)</name>
    <name type="common">Lichen-forming fungus</name>
    <dbReference type="NCBI Taxonomy" id="1263415"/>
    <lineage>
        <taxon>Eukaryota</taxon>
        <taxon>Fungi</taxon>
        <taxon>Dikarya</taxon>
        <taxon>Ascomycota</taxon>
        <taxon>Pezizomycotina</taxon>
        <taxon>Eurotiomycetes</taxon>
        <taxon>Chaetothyriomycetidae</taxon>
        <taxon>Verrucariales</taxon>
        <taxon>Verrucariaceae</taxon>
        <taxon>Endocarpon</taxon>
    </lineage>
</organism>
<reference evidence="6" key="1">
    <citation type="journal article" date="2014" name="BMC Genomics">
        <title>Genome characteristics reveal the impact of lichenization on lichen-forming fungus Endocarpon pusillum Hedwig (Verrucariales, Ascomycota).</title>
        <authorList>
            <person name="Wang Y.-Y."/>
            <person name="Liu B."/>
            <person name="Zhang X.-Y."/>
            <person name="Zhou Q.-M."/>
            <person name="Zhang T."/>
            <person name="Li H."/>
            <person name="Yu Y.-F."/>
            <person name="Zhang X.-L."/>
            <person name="Hao X.-Y."/>
            <person name="Wang M."/>
            <person name="Wang L."/>
            <person name="Wei J.-C."/>
        </authorList>
    </citation>
    <scope>NUCLEOTIDE SEQUENCE [LARGE SCALE GENOMIC DNA]</scope>
    <source>
        <strain evidence="6">Z07020 / HMAS-L-300199</strain>
    </source>
</reference>
<dbReference type="InterPro" id="IPR005612">
    <property type="entry name" value="CCAAT-binding_factor"/>
</dbReference>
<feature type="region of interest" description="Disordered" evidence="2">
    <location>
        <begin position="1"/>
        <end position="37"/>
    </location>
</feature>
<dbReference type="OrthoDB" id="10263185at2759"/>
<feature type="domain" description="CCAAT-binding factor" evidence="4">
    <location>
        <begin position="312"/>
        <end position="467"/>
    </location>
</feature>
<keyword evidence="3" id="KW-0812">Transmembrane</keyword>
<dbReference type="EMBL" id="KE721111">
    <property type="protein sequence ID" value="ERF72280.1"/>
    <property type="molecule type" value="Genomic_DNA"/>
</dbReference>
<evidence type="ECO:0000256" key="1">
    <source>
        <dbReference type="ARBA" id="ARBA00007797"/>
    </source>
</evidence>
<dbReference type="GO" id="GO:0030692">
    <property type="term" value="C:Noc4p-Nop14p complex"/>
    <property type="evidence" value="ECO:0007669"/>
    <property type="project" value="TreeGrafter"/>
</dbReference>
<dbReference type="PANTHER" id="PTHR12455:SF0">
    <property type="entry name" value="NUCLEOLAR COMPLEX PROTEIN 4 HOMOLOG"/>
    <property type="match status" value="1"/>
</dbReference>
<dbReference type="AlphaFoldDB" id="U1HPG4"/>
<comment type="similarity">
    <text evidence="1">Belongs to the CBF/MAK21 family.</text>
</comment>
<dbReference type="Proteomes" id="UP000019373">
    <property type="component" value="Unassembled WGS sequence"/>
</dbReference>
<proteinExistence type="inferred from homology"/>
<protein>
    <recommendedName>
        <fullName evidence="4">CCAAT-binding factor domain-containing protein</fullName>
    </recommendedName>
</protein>
<dbReference type="OMA" id="ARILPWM"/>
<dbReference type="GO" id="GO:0042254">
    <property type="term" value="P:ribosome biogenesis"/>
    <property type="evidence" value="ECO:0007669"/>
    <property type="project" value="InterPro"/>
</dbReference>
<sequence length="540" mass="61085">MSQSHIGKKRKRDDAPSRNQGRKRRTIRSGESSSLDVEQLEKRIAKDPSNNHNDVETLLQMLDLANPDAKLNLRAGVALCKVFSRLIASGHLNQDNQGNNQSQELSAWYAEQYRKYRITLARLLRSVSAAQRLSLVHLCWKVLEQDAEFLGNKVWVSESMFKPFLSAVVDIPGGTDVRETYVDEYMNQCHDCCYHSLEYFSTHVATSQDGNVLENVIEILSVLDPPPASAEDLNFLAEPPTKGSKKPLITPASLKRRAEEAWLSVLRSPHLTTGLRKSLLRITTARILPWMSRPETLMDFLTDSYDVGGSTSLLALSGLFHLITTKNLDYPSFFPKLYSLIDADLLHSKHRSRFLRLLNTFLSSTRLPATLIASFIKRLSRRALFAPPAAIVAIIPYIYNLLKSHPTTTFMIHRPPHPPYTKSTENLGEDPFDMKQPDPQKTGAIDSSLWELETLQSHYHPSVASLARIISEQFTKQQYNIEDFLDHGYGSMLGSELVKEAKKEPVVEWKIPKRIFTRAKVGEEGEEGEGNLITKLWDFG</sequence>
<name>U1HPG4_ENDPU</name>
<keyword evidence="3" id="KW-1133">Transmembrane helix</keyword>
<dbReference type="GeneID" id="19237221"/>
<dbReference type="GO" id="GO:0032040">
    <property type="term" value="C:small-subunit processome"/>
    <property type="evidence" value="ECO:0007669"/>
    <property type="project" value="TreeGrafter"/>
</dbReference>
<feature type="transmembrane region" description="Helical" evidence="3">
    <location>
        <begin position="382"/>
        <end position="402"/>
    </location>
</feature>
<evidence type="ECO:0000259" key="4">
    <source>
        <dbReference type="Pfam" id="PF03914"/>
    </source>
</evidence>
<keyword evidence="3" id="KW-0472">Membrane</keyword>
<accession>U1HPG4</accession>
<evidence type="ECO:0000256" key="2">
    <source>
        <dbReference type="SAM" id="MobiDB-lite"/>
    </source>
</evidence>
<dbReference type="PANTHER" id="PTHR12455">
    <property type="entry name" value="NUCLEOLAR COMPLEX PROTEIN 4"/>
    <property type="match status" value="1"/>
</dbReference>
<gene>
    <name evidence="5" type="ORF">EPUS_02167</name>
</gene>